<evidence type="ECO:0000256" key="2">
    <source>
        <dbReference type="ARBA" id="ARBA00022840"/>
    </source>
</evidence>
<dbReference type="NCBIfam" id="NF003828">
    <property type="entry name" value="PRK05416.1"/>
    <property type="match status" value="1"/>
</dbReference>
<dbReference type="Proteomes" id="UP001548189">
    <property type="component" value="Unassembled WGS sequence"/>
</dbReference>
<dbReference type="InterPro" id="IPR005337">
    <property type="entry name" value="RapZ-like"/>
</dbReference>
<evidence type="ECO:0000256" key="1">
    <source>
        <dbReference type="ARBA" id="ARBA00022741"/>
    </source>
</evidence>
<evidence type="ECO:0000256" key="4">
    <source>
        <dbReference type="HAMAP-Rule" id="MF_00636"/>
    </source>
</evidence>
<sequence length="284" mass="32631">MKRVIVSGRSGSGKTVALRALEDQGFYCVDNIPVKLIPALLEQIDEHYPGLAIGIDSRNVSHTVDEFDRLIQQIEASQYSLDVVFIDANDTTLLKRFSETRRRHPLTAEGLSLSEAIQREKERLEPITRYAQLIIDTTSKSPHELCEVIVKRVLGTNSKHISLQIQSFGFKNGPPNDADFVFDARCLPNPHWDENLRPFTGQDQPVIEFLEQQPDVQEFYWQIKVFLQTWIPRFEEGNRTYLTIAIGCTGGQHRSVYLAERLAENFKPLYPNTQIRHREIKQIV</sequence>
<dbReference type="InterPro" id="IPR053930">
    <property type="entry name" value="RapZ-like_N"/>
</dbReference>
<comment type="caution">
    <text evidence="7">The sequence shown here is derived from an EMBL/GenBank/DDBJ whole genome shotgun (WGS) entry which is preliminary data.</text>
</comment>
<dbReference type="PIRSF" id="PIRSF005052">
    <property type="entry name" value="P-loopkin"/>
    <property type="match status" value="1"/>
</dbReference>
<evidence type="ECO:0000259" key="6">
    <source>
        <dbReference type="Pfam" id="PF22740"/>
    </source>
</evidence>
<proteinExistence type="inferred from homology"/>
<dbReference type="HAMAP" id="MF_00636">
    <property type="entry name" value="RapZ_like"/>
    <property type="match status" value="1"/>
</dbReference>
<dbReference type="Pfam" id="PF22740">
    <property type="entry name" value="PapZ_C"/>
    <property type="match status" value="1"/>
</dbReference>
<feature type="domain" description="RapZ C-terminal" evidence="6">
    <location>
        <begin position="162"/>
        <end position="281"/>
    </location>
</feature>
<accession>A0ABV2BV49</accession>
<keyword evidence="2 4" id="KW-0067">ATP-binding</keyword>
<organism evidence="7 8">
    <name type="scientific">Aliikangiella maris</name>
    <dbReference type="NCBI Taxonomy" id="3162458"/>
    <lineage>
        <taxon>Bacteria</taxon>
        <taxon>Pseudomonadati</taxon>
        <taxon>Pseudomonadota</taxon>
        <taxon>Gammaproteobacteria</taxon>
        <taxon>Oceanospirillales</taxon>
        <taxon>Pleioneaceae</taxon>
        <taxon>Aliikangiella</taxon>
    </lineage>
</organism>
<gene>
    <name evidence="7" type="primary">rapZ</name>
    <name evidence="7" type="ORF">ABVT43_11740</name>
</gene>
<evidence type="ECO:0000313" key="8">
    <source>
        <dbReference type="Proteomes" id="UP001548189"/>
    </source>
</evidence>
<keyword evidence="3 4" id="KW-0342">GTP-binding</keyword>
<evidence type="ECO:0000259" key="5">
    <source>
        <dbReference type="Pfam" id="PF03668"/>
    </source>
</evidence>
<feature type="binding site" evidence="4">
    <location>
        <begin position="56"/>
        <end position="59"/>
    </location>
    <ligand>
        <name>GTP</name>
        <dbReference type="ChEBI" id="CHEBI:37565"/>
    </ligand>
</feature>
<protein>
    <submittedName>
        <fullName evidence="7">RNase adapter RapZ</fullName>
    </submittedName>
</protein>
<dbReference type="InterPro" id="IPR027417">
    <property type="entry name" value="P-loop_NTPase"/>
</dbReference>
<feature type="domain" description="RapZ-like N-terminal" evidence="5">
    <location>
        <begin position="1"/>
        <end position="155"/>
    </location>
</feature>
<dbReference type="SUPFAM" id="SSF52540">
    <property type="entry name" value="P-loop containing nucleoside triphosphate hydrolases"/>
    <property type="match status" value="1"/>
</dbReference>
<dbReference type="PANTHER" id="PTHR30448:SF0">
    <property type="entry name" value="RNASE ADAPTER PROTEIN RAPZ"/>
    <property type="match status" value="1"/>
</dbReference>
<keyword evidence="8" id="KW-1185">Reference proteome</keyword>
<dbReference type="Pfam" id="PF03668">
    <property type="entry name" value="RapZ-like_N"/>
    <property type="match status" value="1"/>
</dbReference>
<evidence type="ECO:0000313" key="7">
    <source>
        <dbReference type="EMBL" id="MET1255800.1"/>
    </source>
</evidence>
<dbReference type="RefSeq" id="WP_353896385.1">
    <property type="nucleotide sequence ID" value="NZ_JBEVCJ010000013.1"/>
</dbReference>
<evidence type="ECO:0000256" key="3">
    <source>
        <dbReference type="ARBA" id="ARBA00023134"/>
    </source>
</evidence>
<dbReference type="PANTHER" id="PTHR30448">
    <property type="entry name" value="RNASE ADAPTER PROTEIN RAPZ"/>
    <property type="match status" value="1"/>
</dbReference>
<name>A0ABV2BV49_9GAMM</name>
<keyword evidence="1 4" id="KW-0547">Nucleotide-binding</keyword>
<dbReference type="EMBL" id="JBEVCJ010000013">
    <property type="protein sequence ID" value="MET1255800.1"/>
    <property type="molecule type" value="Genomic_DNA"/>
</dbReference>
<dbReference type="InterPro" id="IPR053931">
    <property type="entry name" value="RapZ_C"/>
</dbReference>
<dbReference type="Gene3D" id="3.40.50.300">
    <property type="entry name" value="P-loop containing nucleotide triphosphate hydrolases"/>
    <property type="match status" value="1"/>
</dbReference>
<feature type="binding site" evidence="4">
    <location>
        <begin position="8"/>
        <end position="15"/>
    </location>
    <ligand>
        <name>ATP</name>
        <dbReference type="ChEBI" id="CHEBI:30616"/>
    </ligand>
</feature>
<reference evidence="7 8" key="1">
    <citation type="submission" date="2024-06" db="EMBL/GenBank/DDBJ databases">
        <authorList>
            <person name="Li F."/>
        </authorList>
    </citation>
    <scope>NUCLEOTIDE SEQUENCE [LARGE SCALE GENOMIC DNA]</scope>
    <source>
        <strain evidence="7 8">GXAS 311</strain>
    </source>
</reference>